<dbReference type="RefSeq" id="WP_132830147.1">
    <property type="nucleotide sequence ID" value="NZ_SMFP01000009.1"/>
</dbReference>
<sequence length="116" mass="13068">MKRLENHLIGIDQGDVPLFSDFEDGGEMWTGAGPRERRRAIRFSEPFRAPPAVQVSISLLDADTDAAIRAELTVDTITPDGCEIVFRTWMNTRIARIRVAWMAIGSLNHDDDWAIN</sequence>
<dbReference type="OrthoDB" id="7658568at2"/>
<gene>
    <name evidence="2" type="ORF">E1B25_14050</name>
</gene>
<dbReference type="GO" id="GO:0070492">
    <property type="term" value="F:oligosaccharide binding"/>
    <property type="evidence" value="ECO:0007669"/>
    <property type="project" value="TreeGrafter"/>
</dbReference>
<accession>A0A4R5EPF6</accession>
<dbReference type="GO" id="GO:0098609">
    <property type="term" value="P:cell-cell adhesion"/>
    <property type="evidence" value="ECO:0007669"/>
    <property type="project" value="TreeGrafter"/>
</dbReference>
<dbReference type="AlphaFoldDB" id="A0A4R5EPF6"/>
<proteinExistence type="predicted"/>
<evidence type="ECO:0000259" key="1">
    <source>
        <dbReference type="Pfam" id="PF09458"/>
    </source>
</evidence>
<dbReference type="Pfam" id="PF09458">
    <property type="entry name" value="H_lectin"/>
    <property type="match status" value="1"/>
</dbReference>
<comment type="caution">
    <text evidence="2">The sequence shown here is derived from an EMBL/GenBank/DDBJ whole genome shotgun (WGS) entry which is preliminary data.</text>
</comment>
<dbReference type="GO" id="GO:0009986">
    <property type="term" value="C:cell surface"/>
    <property type="evidence" value="ECO:0007669"/>
    <property type="project" value="TreeGrafter"/>
</dbReference>
<keyword evidence="3" id="KW-1185">Reference proteome</keyword>
<dbReference type="GO" id="GO:0030247">
    <property type="term" value="F:polysaccharide binding"/>
    <property type="evidence" value="ECO:0007669"/>
    <property type="project" value="TreeGrafter"/>
</dbReference>
<dbReference type="Proteomes" id="UP000294662">
    <property type="component" value="Unassembled WGS sequence"/>
</dbReference>
<organism evidence="2 3">
    <name type="scientific">Antarcticimicrobium sediminis</name>
    <dbReference type="NCBI Taxonomy" id="2546227"/>
    <lineage>
        <taxon>Bacteria</taxon>
        <taxon>Pseudomonadati</taxon>
        <taxon>Pseudomonadota</taxon>
        <taxon>Alphaproteobacteria</taxon>
        <taxon>Rhodobacterales</taxon>
        <taxon>Paracoccaceae</taxon>
        <taxon>Antarcticimicrobium</taxon>
    </lineage>
</organism>
<dbReference type="GO" id="GO:0098636">
    <property type="term" value="C:protein complex involved in cell adhesion"/>
    <property type="evidence" value="ECO:0007669"/>
    <property type="project" value="TreeGrafter"/>
</dbReference>
<feature type="domain" description="H-type lectin" evidence="1">
    <location>
        <begin position="39"/>
        <end position="104"/>
    </location>
</feature>
<dbReference type="GO" id="GO:0045335">
    <property type="term" value="C:phagocytic vesicle"/>
    <property type="evidence" value="ECO:0007669"/>
    <property type="project" value="TreeGrafter"/>
</dbReference>
<dbReference type="InterPro" id="IPR052487">
    <property type="entry name" value="Galactose-binding_lectin"/>
</dbReference>
<dbReference type="InterPro" id="IPR037221">
    <property type="entry name" value="H-type_lectin_dom_sf"/>
</dbReference>
<dbReference type="SUPFAM" id="SSF141086">
    <property type="entry name" value="Agglutinin HPA-like"/>
    <property type="match status" value="1"/>
</dbReference>
<evidence type="ECO:0000313" key="2">
    <source>
        <dbReference type="EMBL" id="TDE36635.1"/>
    </source>
</evidence>
<name>A0A4R5EPF6_9RHOB</name>
<dbReference type="EMBL" id="SMFP01000009">
    <property type="protein sequence ID" value="TDE36635.1"/>
    <property type="molecule type" value="Genomic_DNA"/>
</dbReference>
<dbReference type="InterPro" id="IPR019019">
    <property type="entry name" value="H-type_lectin_domain"/>
</dbReference>
<dbReference type="PANTHER" id="PTHR46938">
    <property type="entry name" value="DISCOIDIN-1 SUBUNIT A-RELATED-RELATED"/>
    <property type="match status" value="1"/>
</dbReference>
<dbReference type="Gene3D" id="2.60.40.2080">
    <property type="match status" value="1"/>
</dbReference>
<protein>
    <recommendedName>
        <fullName evidence="1">H-type lectin domain-containing protein</fullName>
    </recommendedName>
</protein>
<evidence type="ECO:0000313" key="3">
    <source>
        <dbReference type="Proteomes" id="UP000294662"/>
    </source>
</evidence>
<reference evidence="2 3" key="1">
    <citation type="submission" date="2019-03" db="EMBL/GenBank/DDBJ databases">
        <authorList>
            <person name="Zhang S."/>
        </authorList>
    </citation>
    <scope>NUCLEOTIDE SEQUENCE [LARGE SCALE GENOMIC DNA]</scope>
    <source>
        <strain evidence="2 3">S4J41</strain>
    </source>
</reference>
<dbReference type="GO" id="GO:0046871">
    <property type="term" value="F:N-acetylgalactosamine binding"/>
    <property type="evidence" value="ECO:0007669"/>
    <property type="project" value="TreeGrafter"/>
</dbReference>